<organism evidence="1 2">
    <name type="scientific">Companilactobacillus farciminis</name>
    <dbReference type="NCBI Taxonomy" id="1612"/>
    <lineage>
        <taxon>Bacteria</taxon>
        <taxon>Bacillati</taxon>
        <taxon>Bacillota</taxon>
        <taxon>Bacilli</taxon>
        <taxon>Lactobacillales</taxon>
        <taxon>Lactobacillaceae</taxon>
        <taxon>Companilactobacillus</taxon>
    </lineage>
</organism>
<protein>
    <recommendedName>
        <fullName evidence="3">Polyketide cyclase</fullName>
    </recommendedName>
</protein>
<proteinExistence type="predicted"/>
<accession>A0A4R5NCS3</accession>
<reference evidence="1 2" key="1">
    <citation type="journal article" date="2019" name="Appl. Microbiol. Biotechnol.">
        <title>Uncovering carbohydrate metabolism through a genotype-phenotype association study of 56 lactic acid bacteria genomes.</title>
        <authorList>
            <person name="Buron-Moles G."/>
            <person name="Chailyan A."/>
            <person name="Dolejs I."/>
            <person name="Forster J."/>
            <person name="Miks M.H."/>
        </authorList>
    </citation>
    <scope>NUCLEOTIDE SEQUENCE [LARGE SCALE GENOMIC DNA]</scope>
    <source>
        <strain evidence="1 2">ATCC 29644</strain>
    </source>
</reference>
<dbReference type="AlphaFoldDB" id="A0A4R5NCS3"/>
<dbReference type="EMBL" id="PUFN01000023">
    <property type="protein sequence ID" value="TDG70928.1"/>
    <property type="molecule type" value="Genomic_DNA"/>
</dbReference>
<evidence type="ECO:0008006" key="3">
    <source>
        <dbReference type="Google" id="ProtNLM"/>
    </source>
</evidence>
<comment type="caution">
    <text evidence="1">The sequence shown here is derived from an EMBL/GenBank/DDBJ whole genome shotgun (WGS) entry which is preliminary data.</text>
</comment>
<dbReference type="OrthoDB" id="2190459at2"/>
<dbReference type="RefSeq" id="WP_010020371.1">
    <property type="nucleotide sequence ID" value="NZ_PUFN01000023.1"/>
</dbReference>
<keyword evidence="2" id="KW-1185">Reference proteome</keyword>
<gene>
    <name evidence="1" type="ORF">C5L30_000705</name>
</gene>
<dbReference type="SUPFAM" id="SSF55961">
    <property type="entry name" value="Bet v1-like"/>
    <property type="match status" value="1"/>
</dbReference>
<evidence type="ECO:0000313" key="1">
    <source>
        <dbReference type="EMBL" id="TDG70928.1"/>
    </source>
</evidence>
<dbReference type="Proteomes" id="UP000295257">
    <property type="component" value="Unassembled WGS sequence"/>
</dbReference>
<evidence type="ECO:0000313" key="2">
    <source>
        <dbReference type="Proteomes" id="UP000295257"/>
    </source>
</evidence>
<sequence>MKKYFTNSTITGATKNEVELVLLNIGQIMAWNPAISSVTQIDTNTFSVHRNQVALVNDEIISVIKENGKIILHSHGGELEYKLIFELSVKTQQTVITETLFVVDDGHLPLVLLRPIAKNAFNHNLQALSKLCDKFVSQL</sequence>
<name>A0A4R5NCS3_9LACO</name>